<dbReference type="GO" id="GO:0016787">
    <property type="term" value="F:hydrolase activity"/>
    <property type="evidence" value="ECO:0007669"/>
    <property type="project" value="UniProtKB-KW"/>
</dbReference>
<feature type="transmembrane region" description="Helical" evidence="1">
    <location>
        <begin position="112"/>
        <end position="133"/>
    </location>
</feature>
<evidence type="ECO:0000313" key="4">
    <source>
        <dbReference type="Proteomes" id="UP000620124"/>
    </source>
</evidence>
<organism evidence="3 4">
    <name type="scientific">Mycena venus</name>
    <dbReference type="NCBI Taxonomy" id="2733690"/>
    <lineage>
        <taxon>Eukaryota</taxon>
        <taxon>Fungi</taxon>
        <taxon>Dikarya</taxon>
        <taxon>Basidiomycota</taxon>
        <taxon>Agaricomycotina</taxon>
        <taxon>Agaricomycetes</taxon>
        <taxon>Agaricomycetidae</taxon>
        <taxon>Agaricales</taxon>
        <taxon>Marasmiineae</taxon>
        <taxon>Mycenaceae</taxon>
        <taxon>Mycena</taxon>
    </lineage>
</organism>
<dbReference type="PANTHER" id="PTHR40465">
    <property type="entry name" value="CHROMOSOME 1, WHOLE GENOME SHOTGUN SEQUENCE"/>
    <property type="match status" value="1"/>
</dbReference>
<gene>
    <name evidence="3" type="ORF">MVEN_01696400</name>
</gene>
<dbReference type="OrthoDB" id="2868589at2759"/>
<name>A0A8H7CQS2_9AGAR</name>
<dbReference type="Proteomes" id="UP000620124">
    <property type="component" value="Unassembled WGS sequence"/>
</dbReference>
<feature type="transmembrane region" description="Helical" evidence="1">
    <location>
        <begin position="224"/>
        <end position="246"/>
    </location>
</feature>
<sequence length="352" mass="38676">MPPSTGFDVAPTIGALEIGVLFAVCLFGALTVQASFILDLKGNYLNGKFKTGGSLLHSFSVRFVLPQSLGVALVWCLDLSHTIAICNAIYIVTVVQYGHPELLEFVPDSLNLTIIISGFIGPLEQGWFAYRLYKFSHSLYLPLFCAFLSASRACGSVVVGAIACARPIPVIVFIDEYGWIVEVLLVIGAVTDIILVLGLCYYLSAWRGDGFERMNQLVNRLMQWSIETGLITSVGAIALLICFVTMKDNFNWIAISAVLPKLFSNSLLFSLNARKPLLHLAPDLRRRDSFPSLNSSDPLTSEFKIDDVRFKMGDISCPKAATWRSDRYSFSAVSLHNSYIFPPGEGMPTLAP</sequence>
<evidence type="ECO:0000259" key="2">
    <source>
        <dbReference type="Pfam" id="PF20152"/>
    </source>
</evidence>
<protein>
    <submittedName>
        <fullName evidence="3">Glycoside hydrolase</fullName>
    </submittedName>
</protein>
<keyword evidence="3" id="KW-0378">Hydrolase</keyword>
<keyword evidence="1" id="KW-1133">Transmembrane helix</keyword>
<feature type="domain" description="DUF6534" evidence="2">
    <location>
        <begin position="189"/>
        <end position="275"/>
    </location>
</feature>
<dbReference type="PANTHER" id="PTHR40465:SF1">
    <property type="entry name" value="DUF6534 DOMAIN-CONTAINING PROTEIN"/>
    <property type="match status" value="1"/>
</dbReference>
<comment type="caution">
    <text evidence="3">The sequence shown here is derived from an EMBL/GenBank/DDBJ whole genome shotgun (WGS) entry which is preliminary data.</text>
</comment>
<feature type="transmembrane region" description="Helical" evidence="1">
    <location>
        <begin position="20"/>
        <end position="40"/>
    </location>
</feature>
<dbReference type="AlphaFoldDB" id="A0A8H7CQS2"/>
<feature type="transmembrane region" description="Helical" evidence="1">
    <location>
        <begin position="183"/>
        <end position="203"/>
    </location>
</feature>
<feature type="transmembrane region" description="Helical" evidence="1">
    <location>
        <begin position="69"/>
        <end position="92"/>
    </location>
</feature>
<proteinExistence type="predicted"/>
<dbReference type="EMBL" id="JACAZI010000015">
    <property type="protein sequence ID" value="KAF7344068.1"/>
    <property type="molecule type" value="Genomic_DNA"/>
</dbReference>
<keyword evidence="1" id="KW-0812">Transmembrane</keyword>
<reference evidence="3" key="1">
    <citation type="submission" date="2020-05" db="EMBL/GenBank/DDBJ databases">
        <title>Mycena genomes resolve the evolution of fungal bioluminescence.</title>
        <authorList>
            <person name="Tsai I.J."/>
        </authorList>
    </citation>
    <scope>NUCLEOTIDE SEQUENCE</scope>
    <source>
        <strain evidence="3">CCC161011</strain>
    </source>
</reference>
<evidence type="ECO:0000313" key="3">
    <source>
        <dbReference type="EMBL" id="KAF7344068.1"/>
    </source>
</evidence>
<dbReference type="InterPro" id="IPR045339">
    <property type="entry name" value="DUF6534"/>
</dbReference>
<accession>A0A8H7CQS2</accession>
<dbReference type="Pfam" id="PF20152">
    <property type="entry name" value="DUF6534"/>
    <property type="match status" value="1"/>
</dbReference>
<evidence type="ECO:0000256" key="1">
    <source>
        <dbReference type="SAM" id="Phobius"/>
    </source>
</evidence>
<keyword evidence="1" id="KW-0472">Membrane</keyword>
<keyword evidence="4" id="KW-1185">Reference proteome</keyword>
<feature type="transmembrane region" description="Helical" evidence="1">
    <location>
        <begin position="140"/>
        <end position="163"/>
    </location>
</feature>